<dbReference type="PANTHER" id="PTHR46182">
    <property type="entry name" value="FI19480P1"/>
    <property type="match status" value="1"/>
</dbReference>
<dbReference type="GO" id="GO:0016020">
    <property type="term" value="C:membrane"/>
    <property type="evidence" value="ECO:0007669"/>
    <property type="project" value="TreeGrafter"/>
</dbReference>
<dbReference type="AlphaFoldDB" id="A0A1F6G5I4"/>
<dbReference type="Proteomes" id="UP000176867">
    <property type="component" value="Unassembled WGS sequence"/>
</dbReference>
<dbReference type="InterPro" id="IPR013783">
    <property type="entry name" value="Ig-like_fold"/>
</dbReference>
<accession>A0A1F6G5I4</accession>
<feature type="signal peptide" evidence="1">
    <location>
        <begin position="1"/>
        <end position="19"/>
    </location>
</feature>
<dbReference type="InterPro" id="IPR022409">
    <property type="entry name" value="PKD/Chitinase_dom"/>
</dbReference>
<feature type="domain" description="PKD/Chitinase" evidence="2">
    <location>
        <begin position="226"/>
        <end position="326"/>
    </location>
</feature>
<feature type="chain" id="PRO_5009524490" description="PKD/Chitinase domain-containing protein" evidence="1">
    <location>
        <begin position="20"/>
        <end position="891"/>
    </location>
</feature>
<dbReference type="SUPFAM" id="SSF49299">
    <property type="entry name" value="PKD domain"/>
    <property type="match status" value="2"/>
</dbReference>
<reference evidence="3 4" key="1">
    <citation type="journal article" date="2016" name="Nat. Commun.">
        <title>Thousands of microbial genomes shed light on interconnected biogeochemical processes in an aquifer system.</title>
        <authorList>
            <person name="Anantharaman K."/>
            <person name="Brown C.T."/>
            <person name="Hug L.A."/>
            <person name="Sharon I."/>
            <person name="Castelle C.J."/>
            <person name="Probst A.J."/>
            <person name="Thomas B.C."/>
            <person name="Singh A."/>
            <person name="Wilkins M.J."/>
            <person name="Karaoz U."/>
            <person name="Brodie E.L."/>
            <person name="Williams K.H."/>
            <person name="Hubbard S.S."/>
            <person name="Banfield J.F."/>
        </authorList>
    </citation>
    <scope>NUCLEOTIDE SEQUENCE [LARGE SCALE GENOMIC DNA]</scope>
</reference>
<dbReference type="GO" id="GO:0031410">
    <property type="term" value="C:cytoplasmic vesicle"/>
    <property type="evidence" value="ECO:0007669"/>
    <property type="project" value="TreeGrafter"/>
</dbReference>
<dbReference type="InterPro" id="IPR035986">
    <property type="entry name" value="PKD_dom_sf"/>
</dbReference>
<protein>
    <recommendedName>
        <fullName evidence="2">PKD/Chitinase domain-containing protein</fullName>
    </recommendedName>
</protein>
<dbReference type="STRING" id="1798533.A2609_01610"/>
<dbReference type="SMART" id="SM00089">
    <property type="entry name" value="PKD"/>
    <property type="match status" value="2"/>
</dbReference>
<dbReference type="Gene3D" id="2.60.40.10">
    <property type="entry name" value="Immunoglobulins"/>
    <property type="match status" value="2"/>
</dbReference>
<dbReference type="EMBL" id="MFMU01000009">
    <property type="protein sequence ID" value="OGG93368.1"/>
    <property type="molecule type" value="Genomic_DNA"/>
</dbReference>
<name>A0A1F6G5I4_9BACT</name>
<evidence type="ECO:0000313" key="3">
    <source>
        <dbReference type="EMBL" id="OGG93368.1"/>
    </source>
</evidence>
<sequence>MGFLILPIFFSIGIPPANADSFNYSLSNSGTVNVTKSSYTVHGFNTVTASLYLYSGPSKVIRFSVVGTPPGVSGSSNPAFCVPGCSTTIQFDVSPTASVGTFPIQVMGEPMDGGIIRVTIFNLVISDSPSSFRYGLSNSGPIYVTKSPSYAVTGSNTITATLITGSPQPIYFSLSGIPSGVSLNESAGCGSGPSCSVTLRASVQPTATAGIYPITVSSGTTATTFNLVISNPNQSPTANAGIDLEVHIFSSYVSPIGASESDDGYVRSREWTQISGPTVSTIANRNSLTPTFSNLMYVGTYVFRLTVTDNTGLTGSDEMSVVTKDFDQSPRGSLSVSPTSCVIASGASTCSTVYAIWTTIGATNFKLVDGNTGTVLSTSPTYPWGLQVWVAYPSTVFYLNSGDTILDTKTATATCAAGSAWNGNKCVTNQAPSGSLSIAPTSCVIASGASTCSTVYATWSTANTTDPKLVDGNTGTTLSTSANQSSPGLQVWVAYPQTVFNLKNGGSMLDTKTATATCAAGSSWDGSSCVSANSAPIANAGADRAITLPTNSVIVSGASASDSDGTISARLWTRTSGPSVPTITDSTTLTPTFSGLIAGTYVFRLTVTDNGGLTGLDEMSVVVSPIPTTLSIVVSPSVYSVTLPNNTISAIYTLTNGTSANTNCRLLDNTGAPLTEYAPCTGSMSVSAPITASGGTYGYSIRANKSSTGETVASNSFTVTVNPSDSVLYAILDTIDSGQSTTLMWNFSGAASCEFVGTPANGISTSGATSGSVSTGVLTETQNYQIICTDADGNTFAPALVTVIVLQPSATISANPSRVQSGTDSTISWSSHNMDSCSISGPGLTASTSLSGSQAVTILSQSTYTITCQAIGFPSVTQSVIVNILPLFQEF</sequence>
<keyword evidence="1" id="KW-0732">Signal</keyword>
<dbReference type="Pfam" id="PF22352">
    <property type="entry name" value="K319L-like_PKD"/>
    <property type="match status" value="2"/>
</dbReference>
<evidence type="ECO:0000259" key="2">
    <source>
        <dbReference type="SMART" id="SM00089"/>
    </source>
</evidence>
<evidence type="ECO:0000256" key="1">
    <source>
        <dbReference type="SAM" id="SignalP"/>
    </source>
</evidence>
<comment type="caution">
    <text evidence="3">The sequence shown here is derived from an EMBL/GenBank/DDBJ whole genome shotgun (WGS) entry which is preliminary data.</text>
</comment>
<organism evidence="3 4">
    <name type="scientific">Candidatus Kaiserbacteria bacterium RIFOXYD1_FULL_47_14</name>
    <dbReference type="NCBI Taxonomy" id="1798533"/>
    <lineage>
        <taxon>Bacteria</taxon>
        <taxon>Candidatus Kaiseribacteriota</taxon>
    </lineage>
</organism>
<dbReference type="InterPro" id="IPR029865">
    <property type="entry name" value="KIAA0319-like"/>
</dbReference>
<gene>
    <name evidence="3" type="ORF">A2609_01610</name>
</gene>
<feature type="domain" description="PKD/Chitinase" evidence="2">
    <location>
        <begin position="537"/>
        <end position="626"/>
    </location>
</feature>
<dbReference type="PANTHER" id="PTHR46182:SF2">
    <property type="entry name" value="FI19480P1"/>
    <property type="match status" value="1"/>
</dbReference>
<evidence type="ECO:0000313" key="4">
    <source>
        <dbReference type="Proteomes" id="UP000176867"/>
    </source>
</evidence>
<proteinExistence type="predicted"/>